<dbReference type="GeneID" id="73346182"/>
<organism evidence="3 4">
    <name type="scientific">Colletotrichum lupini</name>
    <dbReference type="NCBI Taxonomy" id="145971"/>
    <lineage>
        <taxon>Eukaryota</taxon>
        <taxon>Fungi</taxon>
        <taxon>Dikarya</taxon>
        <taxon>Ascomycota</taxon>
        <taxon>Pezizomycotina</taxon>
        <taxon>Sordariomycetes</taxon>
        <taxon>Hypocreomycetidae</taxon>
        <taxon>Glomerellales</taxon>
        <taxon>Glomerellaceae</taxon>
        <taxon>Colletotrichum</taxon>
        <taxon>Colletotrichum acutatum species complex</taxon>
    </lineage>
</organism>
<dbReference type="AlphaFoldDB" id="A0A9Q8WKJ9"/>
<proteinExistence type="predicted"/>
<feature type="region of interest" description="Disordered" evidence="1">
    <location>
        <begin position="421"/>
        <end position="445"/>
    </location>
</feature>
<evidence type="ECO:0000256" key="2">
    <source>
        <dbReference type="SAM" id="Phobius"/>
    </source>
</evidence>
<evidence type="ECO:0000256" key="1">
    <source>
        <dbReference type="SAM" id="MobiDB-lite"/>
    </source>
</evidence>
<reference evidence="3" key="1">
    <citation type="journal article" date="2021" name="Mol. Plant Microbe Interact.">
        <title>Complete Genome Sequence of the Plant-Pathogenic Fungus Colletotrichum lupini.</title>
        <authorList>
            <person name="Baroncelli R."/>
            <person name="Pensec F."/>
            <person name="Da Lio D."/>
            <person name="Boufleur T."/>
            <person name="Vicente I."/>
            <person name="Sarrocco S."/>
            <person name="Picot A."/>
            <person name="Baraldi E."/>
            <person name="Sukno S."/>
            <person name="Thon M."/>
            <person name="Le Floch G."/>
        </authorList>
    </citation>
    <scope>NUCLEOTIDE SEQUENCE</scope>
    <source>
        <strain evidence="3">IMI 504893</strain>
    </source>
</reference>
<gene>
    <name evidence="3" type="ORF">CLUP02_12208</name>
</gene>
<keyword evidence="2" id="KW-0472">Membrane</keyword>
<feature type="transmembrane region" description="Helical" evidence="2">
    <location>
        <begin position="328"/>
        <end position="350"/>
    </location>
</feature>
<sequence length="721" mass="78486">MHIFQCSRRISVKKSPIEVAVADSGWITMEFSEFAQTVRGFAVIGRGGSSTDWLGRYVPHMALIKIGTLQGCAWRELDVYLRIFAVQIIKVRLLEQKLRQRHPAKLWWFNSSSTSHSAISDTLDPNLTITSSIVNGTWSLSPQTLETETFSDPRDGLIRVFACATAAYAMPPARLSVHSYMHTPGFTGNNIILPAEPLARTGMAGRTRDSIDQAMVAAPSAITVAFLAVPISQGPGFSSRSNVTQHRSGVLSLNFVESSSAPRSTETTPVPNGVRTAGTLATDMQLGCCRGPGDSQVPSPFLCGGKGIYCQSIQRNALCSGRRPICCFFFALGLWLLPVTAIHCTTYRCLRFIDFPMLLSLPADVEYFPAASLETTLDYTDCIVNRQFTKVAAITVYQKDVSSSETNLAFTRPFSHRIASPSSWPSNGGTADAMSLHKPTSQHHDLPPEPLHRALTLVPAHADVRAQSSNAVGRQPTITAQRGRLANSNVDFGRMKKTMSLSNRQRGQSTHALAVALTRNNTWHLWHWQTMLSTLAICTKRLGYRYAGGAATNPPEAELAIGCKISNRRRLGSRNGLLFNSEYIGDSLMASTIGIVFQPTANILHVSVAPAMTSQPSLTSDHRQRLFGHADSPPRPAASISSHPPVLRQPPANQVCAFLEASPETARKVGLDLQEAADTNFASSVFAASPQSMASSSVEWLGLLSCLSNVFLRLESQWIGF</sequence>
<dbReference type="KEGG" id="clup:CLUP02_12208"/>
<evidence type="ECO:0000313" key="4">
    <source>
        <dbReference type="Proteomes" id="UP000830671"/>
    </source>
</evidence>
<name>A0A9Q8WKJ9_9PEZI</name>
<protein>
    <submittedName>
        <fullName evidence="3">Uncharacterized protein</fullName>
    </submittedName>
</protein>
<dbReference type="Proteomes" id="UP000830671">
    <property type="component" value="Chromosome 6"/>
</dbReference>
<keyword evidence="4" id="KW-1185">Reference proteome</keyword>
<evidence type="ECO:0000313" key="3">
    <source>
        <dbReference type="EMBL" id="UQC86706.1"/>
    </source>
</evidence>
<keyword evidence="2" id="KW-0812">Transmembrane</keyword>
<dbReference type="RefSeq" id="XP_049148317.1">
    <property type="nucleotide sequence ID" value="XM_049291172.1"/>
</dbReference>
<dbReference type="EMBL" id="CP019478">
    <property type="protein sequence ID" value="UQC86706.1"/>
    <property type="molecule type" value="Genomic_DNA"/>
</dbReference>
<feature type="region of interest" description="Disordered" evidence="1">
    <location>
        <begin position="625"/>
        <end position="645"/>
    </location>
</feature>
<keyword evidence="2" id="KW-1133">Transmembrane helix</keyword>
<accession>A0A9Q8WKJ9</accession>